<feature type="region of interest" description="Disordered" evidence="2">
    <location>
        <begin position="1236"/>
        <end position="1272"/>
    </location>
</feature>
<accession>A0ABQ7H815</accession>
<evidence type="ECO:0000313" key="5">
    <source>
        <dbReference type="EMBL" id="KAF5842995.1"/>
    </source>
</evidence>
<feature type="compositionally biased region" description="Polar residues" evidence="2">
    <location>
        <begin position="300"/>
        <end position="309"/>
    </location>
</feature>
<evidence type="ECO:0000256" key="1">
    <source>
        <dbReference type="PROSITE-ProRule" id="PRU00235"/>
    </source>
</evidence>
<dbReference type="Pfam" id="PF13540">
    <property type="entry name" value="RCC1_2"/>
    <property type="match status" value="2"/>
</dbReference>
<gene>
    <name evidence="5" type="ORF">DUNSADRAFT_3124</name>
</gene>
<feature type="transmembrane region" description="Helical" evidence="3">
    <location>
        <begin position="15"/>
        <end position="36"/>
    </location>
</feature>
<feature type="compositionally biased region" description="Gly residues" evidence="2">
    <location>
        <begin position="147"/>
        <end position="261"/>
    </location>
</feature>
<keyword evidence="6" id="KW-1185">Reference proteome</keyword>
<feature type="region of interest" description="Disordered" evidence="2">
    <location>
        <begin position="45"/>
        <end position="309"/>
    </location>
</feature>
<dbReference type="SUPFAM" id="SSF52540">
    <property type="entry name" value="P-loop containing nucleoside triphosphate hydrolases"/>
    <property type="match status" value="1"/>
</dbReference>
<dbReference type="PROSITE" id="PS50012">
    <property type="entry name" value="RCC1_3"/>
    <property type="match status" value="3"/>
</dbReference>
<dbReference type="Gene3D" id="3.40.50.300">
    <property type="entry name" value="P-loop containing nucleotide triphosphate hydrolases"/>
    <property type="match status" value="1"/>
</dbReference>
<dbReference type="Gene3D" id="2.130.10.30">
    <property type="entry name" value="Regulator of chromosome condensation 1/beta-lactamase-inhibitor protein II"/>
    <property type="match status" value="2"/>
</dbReference>
<dbReference type="PANTHER" id="PTHR15723:SF0">
    <property type="entry name" value="CARBOHYDRATE SULFOTRANSFERASE 15"/>
    <property type="match status" value="1"/>
</dbReference>
<comment type="caution">
    <text evidence="5">The sequence shown here is derived from an EMBL/GenBank/DDBJ whole genome shotgun (WGS) entry which is preliminary data.</text>
</comment>
<feature type="compositionally biased region" description="Low complexity" evidence="2">
    <location>
        <begin position="278"/>
        <end position="288"/>
    </location>
</feature>
<dbReference type="InterPro" id="IPR027417">
    <property type="entry name" value="P-loop_NTPase"/>
</dbReference>
<keyword evidence="3" id="KW-0472">Membrane</keyword>
<dbReference type="InterPro" id="IPR000863">
    <property type="entry name" value="Sulfotransferase_dom"/>
</dbReference>
<sequence>MRRKPQPASVPRMRAWTRIAVVIGVVLVLFYALWGFRSLKTTSSRSSARLNSKTVPASSTPNEQASAAASHAAMQEEYRQSKLEPGMSQHSGRTEEGLPFSRAAPGHASPNDKVVQEAASQPSSSGLGDGAVSKEGPGGSAHDQGGAEVGSGAGAGGSAGQGGAKVGSGAGAGGSAGQGGAEVGSGAGAGGSAGQGGAQVGSGAGAGGSPGQGGAEVGSGAGAGGSAGQGGAEVGSGAGAGGSAGQGGAEVGSGAGAGDGAGKPAEDSSAHKGGGEPSSSSSSSSDSSGMDYALSRKGRSSGSQLTQQTEGGTLLSWGLKEWRLGRVHGEASVPEPALADLKVTSIAGSRHAAIATVEGHVWTMGHDDSKGGGGHGSIPMLVSGQLGRPGGSMPARVLGELEGKFVVQVSTGRYHTLALTDDGAVYSWGLNDWGQLGRKGEIGTLTPLKANAPPDQQREWDAAQGKQGKECTHGPACHQTRPGLVDQLAGYVFWIAATATGEVYTCNSQDDGYGGTLVQKHAANHAGELGRTTDPFMPGKVAGALAGQFVVSVAAGREHSLATTAEGRVYSWGGRRDVAGRGGQLSVPGLVGGDLAGDKIKMVAAGEYFSIAASEHYVYGWGGTGYKCTGQAPGNPKASGSTVDVPARADGPTADGSWRILSLAAEQQEQQQRQAQQEQEQKQEQQQRQEQQEQQQQQAQQEQQQRQEQQEQQRQQQQLEEQQQKQKHEQLQQLLKEKEQQQLQLGAEQQGQQNERLKQQEQQQQQQGGQAATTEWLSHDPEAAQRAHQLQEMEQQLGIMSAEQSRYTAGIVAQQQQQRQQQQQQQQQVRKQQQEQQQQQVRRQEQQQQQQQQQQEQQKLGASGSQAAAVTGSGSPTPGESEDGFHSIYAYAQAHPPTMHVADVWENHKRLPNYEAIRAESPDIFDFMPATLERKFKNPCWYKDGKLICVPYYQILGVSKCGTTDLYHRLSQHPQVFKASNKGPHWWDECTYGKPCAPVPPDGDFASYTRLFDEVARSIETMDPNGITGEASSNTYTAAMGVYLRGASWSRNTNVTMPQLLWEASPWLRSIIIFRDPVERYTSAFYYYRHYKGNNQDLHATAVRDIESWHRCVASHGTPWCVRHYNPQQLVKGMYAEFMNDWLTHFPREQLLILRYEDYITAQNNHLDALFKFLGLSDLQQLPEGKRSSIMTMPVRNKNSDKYDKMLPETRKLMQEFYAPFNAKLAGILKDDRFLWTPEPDLQSDPSQQAQQQAQSQPQQTLPTRRMLHRSH</sequence>
<protein>
    <recommendedName>
        <fullName evidence="4">Sulfotransferase domain-containing protein</fullName>
    </recommendedName>
</protein>
<dbReference type="EMBL" id="MU069450">
    <property type="protein sequence ID" value="KAF5842995.1"/>
    <property type="molecule type" value="Genomic_DNA"/>
</dbReference>
<organism evidence="5 6">
    <name type="scientific">Dunaliella salina</name>
    <name type="common">Green alga</name>
    <name type="synonym">Protococcus salinus</name>
    <dbReference type="NCBI Taxonomy" id="3046"/>
    <lineage>
        <taxon>Eukaryota</taxon>
        <taxon>Viridiplantae</taxon>
        <taxon>Chlorophyta</taxon>
        <taxon>core chlorophytes</taxon>
        <taxon>Chlorophyceae</taxon>
        <taxon>CS clade</taxon>
        <taxon>Chlamydomonadales</taxon>
        <taxon>Dunaliellaceae</taxon>
        <taxon>Dunaliella</taxon>
    </lineage>
</organism>
<dbReference type="InterPro" id="IPR009091">
    <property type="entry name" value="RCC1/BLIP-II"/>
</dbReference>
<dbReference type="InterPro" id="IPR000408">
    <property type="entry name" value="Reg_chr_condens"/>
</dbReference>
<dbReference type="InterPro" id="IPR052654">
    <property type="entry name" value="CS_Sulfotransferase"/>
</dbReference>
<feature type="compositionally biased region" description="Polar residues" evidence="2">
    <location>
        <begin position="863"/>
        <end position="878"/>
    </location>
</feature>
<dbReference type="PRINTS" id="PR00633">
    <property type="entry name" value="RCCNDNSATION"/>
</dbReference>
<evidence type="ECO:0000256" key="2">
    <source>
        <dbReference type="SAM" id="MobiDB-lite"/>
    </source>
</evidence>
<evidence type="ECO:0000256" key="3">
    <source>
        <dbReference type="SAM" id="Phobius"/>
    </source>
</evidence>
<keyword evidence="3" id="KW-1133">Transmembrane helix</keyword>
<reference evidence="5" key="1">
    <citation type="submission" date="2017-08" db="EMBL/GenBank/DDBJ databases">
        <authorList>
            <person name="Polle J.E."/>
            <person name="Barry K."/>
            <person name="Cushman J."/>
            <person name="Schmutz J."/>
            <person name="Tran D."/>
            <person name="Hathwaick L.T."/>
            <person name="Yim W.C."/>
            <person name="Jenkins J."/>
            <person name="Mckie-Krisberg Z.M."/>
            <person name="Prochnik S."/>
            <person name="Lindquist E."/>
            <person name="Dockter R.B."/>
            <person name="Adam C."/>
            <person name="Molina H."/>
            <person name="Bunkerborg J."/>
            <person name="Jin E."/>
            <person name="Buchheim M."/>
            <person name="Magnuson J."/>
        </authorList>
    </citation>
    <scope>NUCLEOTIDE SEQUENCE</scope>
    <source>
        <strain evidence="5">CCAP 19/18</strain>
    </source>
</reference>
<feature type="region of interest" description="Disordered" evidence="2">
    <location>
        <begin position="852"/>
        <end position="884"/>
    </location>
</feature>
<feature type="compositionally biased region" description="Low complexity" evidence="2">
    <location>
        <begin position="1240"/>
        <end position="1264"/>
    </location>
</feature>
<keyword evidence="3" id="KW-0812">Transmembrane</keyword>
<feature type="compositionally biased region" description="Polar residues" evidence="2">
    <location>
        <begin position="45"/>
        <end position="64"/>
    </location>
</feature>
<feature type="compositionally biased region" description="Basic and acidic residues" evidence="2">
    <location>
        <begin position="264"/>
        <end position="274"/>
    </location>
</feature>
<feature type="domain" description="Sulfotransferase" evidence="4">
    <location>
        <begin position="955"/>
        <end position="1180"/>
    </location>
</feature>
<feature type="compositionally biased region" description="Low complexity" evidence="2">
    <location>
        <begin position="745"/>
        <end position="770"/>
    </location>
</feature>
<dbReference type="Pfam" id="PF00685">
    <property type="entry name" value="Sulfotransfer_1"/>
    <property type="match status" value="1"/>
</dbReference>
<feature type="repeat" description="RCC1" evidence="1">
    <location>
        <begin position="567"/>
        <end position="616"/>
    </location>
</feature>
<evidence type="ECO:0000259" key="4">
    <source>
        <dbReference type="Pfam" id="PF00685"/>
    </source>
</evidence>
<feature type="repeat" description="RCC1" evidence="1">
    <location>
        <begin position="501"/>
        <end position="566"/>
    </location>
</feature>
<proteinExistence type="predicted"/>
<dbReference type="SUPFAM" id="SSF50985">
    <property type="entry name" value="RCC1/BLIP-II"/>
    <property type="match status" value="1"/>
</dbReference>
<dbReference type="Proteomes" id="UP000815325">
    <property type="component" value="Unassembled WGS sequence"/>
</dbReference>
<evidence type="ECO:0000313" key="6">
    <source>
        <dbReference type="Proteomes" id="UP000815325"/>
    </source>
</evidence>
<feature type="repeat" description="RCC1" evidence="1">
    <location>
        <begin position="359"/>
        <end position="422"/>
    </location>
</feature>
<name>A0ABQ7H815_DUNSA</name>
<feature type="region of interest" description="Disordered" evidence="2">
    <location>
        <begin position="745"/>
        <end position="775"/>
    </location>
</feature>
<dbReference type="PROSITE" id="PS00626">
    <property type="entry name" value="RCC1_2"/>
    <property type="match status" value="1"/>
</dbReference>
<dbReference type="PANTHER" id="PTHR15723">
    <property type="entry name" value="CARBOHYDRATE SULFOTRANSFERASE 15"/>
    <property type="match status" value="1"/>
</dbReference>
<feature type="region of interest" description="Disordered" evidence="2">
    <location>
        <begin position="633"/>
        <end position="655"/>
    </location>
</feature>